<organism evidence="11 12">
    <name type="scientific">Diploscapter pachys</name>
    <dbReference type="NCBI Taxonomy" id="2018661"/>
    <lineage>
        <taxon>Eukaryota</taxon>
        <taxon>Metazoa</taxon>
        <taxon>Ecdysozoa</taxon>
        <taxon>Nematoda</taxon>
        <taxon>Chromadorea</taxon>
        <taxon>Rhabditida</taxon>
        <taxon>Rhabditina</taxon>
        <taxon>Rhabditomorpha</taxon>
        <taxon>Rhabditoidea</taxon>
        <taxon>Rhabditidae</taxon>
        <taxon>Diploscapter</taxon>
    </lineage>
</organism>
<keyword evidence="12" id="KW-1185">Reference proteome</keyword>
<dbReference type="OrthoDB" id="263893at2759"/>
<keyword evidence="4 10" id="KW-0812">Transmembrane</keyword>
<reference evidence="11 12" key="1">
    <citation type="journal article" date="2017" name="Curr. Biol.">
        <title>Genome architecture and evolution of a unichromosomal asexual nematode.</title>
        <authorList>
            <person name="Fradin H."/>
            <person name="Zegar C."/>
            <person name="Gutwein M."/>
            <person name="Lucas J."/>
            <person name="Kovtun M."/>
            <person name="Corcoran D."/>
            <person name="Baugh L.R."/>
            <person name="Kiontke K."/>
            <person name="Gunsalus K."/>
            <person name="Fitch D.H."/>
            <person name="Piano F."/>
        </authorList>
    </citation>
    <scope>NUCLEOTIDE SEQUENCE [LARGE SCALE GENOMIC DNA]</scope>
    <source>
        <strain evidence="11">PF1309</strain>
    </source>
</reference>
<dbReference type="Proteomes" id="UP000218231">
    <property type="component" value="Unassembled WGS sequence"/>
</dbReference>
<evidence type="ECO:0000256" key="5">
    <source>
        <dbReference type="ARBA" id="ARBA00022824"/>
    </source>
</evidence>
<gene>
    <name evidence="11" type="ORF">WR25_13177</name>
</gene>
<proteinExistence type="inferred from homology"/>
<evidence type="ECO:0000256" key="6">
    <source>
        <dbReference type="ARBA" id="ARBA00022989"/>
    </source>
</evidence>
<evidence type="ECO:0000256" key="10">
    <source>
        <dbReference type="SAM" id="Phobius"/>
    </source>
</evidence>
<feature type="transmembrane region" description="Helical" evidence="10">
    <location>
        <begin position="55"/>
        <end position="74"/>
    </location>
</feature>
<dbReference type="GO" id="GO:0006465">
    <property type="term" value="P:signal peptide processing"/>
    <property type="evidence" value="ECO:0007669"/>
    <property type="project" value="InterPro"/>
</dbReference>
<comment type="caution">
    <text evidence="11">The sequence shown here is derived from an EMBL/GenBank/DDBJ whole genome shotgun (WGS) entry which is preliminary data.</text>
</comment>
<evidence type="ECO:0000313" key="12">
    <source>
        <dbReference type="Proteomes" id="UP000218231"/>
    </source>
</evidence>
<evidence type="ECO:0000256" key="4">
    <source>
        <dbReference type="ARBA" id="ARBA00022692"/>
    </source>
</evidence>
<evidence type="ECO:0000256" key="9">
    <source>
        <dbReference type="ARBA" id="ARBA00045204"/>
    </source>
</evidence>
<sequence>MDGFIAMLPPALRRWSTHHDFEGQKLAEKIFQTIMIIAGVVGFGVGTSTQQLSHAIYTVLGGAVLAALVVLPPWPFLFRQHPVVWQPVGADTSSAGAAPVAKETRKKK</sequence>
<evidence type="ECO:0000313" key="11">
    <source>
        <dbReference type="EMBL" id="PAV86860.1"/>
    </source>
</evidence>
<accession>A0A2A2LL41</accession>
<evidence type="ECO:0000256" key="7">
    <source>
        <dbReference type="ARBA" id="ARBA00023136"/>
    </source>
</evidence>
<comment type="subcellular location">
    <subcellularLocation>
        <location evidence="1">Endoplasmic reticulum membrane</location>
        <topology evidence="1">Multi-pass membrane protein</topology>
    </subcellularLocation>
</comment>
<dbReference type="InterPro" id="IPR009542">
    <property type="entry name" value="Spc1/SPCS1"/>
</dbReference>
<evidence type="ECO:0000256" key="1">
    <source>
        <dbReference type="ARBA" id="ARBA00004477"/>
    </source>
</evidence>
<evidence type="ECO:0000256" key="8">
    <source>
        <dbReference type="ARBA" id="ARBA00032913"/>
    </source>
</evidence>
<comment type="similarity">
    <text evidence="2">Belongs to the SPCS1 family.</text>
</comment>
<comment type="function">
    <text evidence="9">Component of the signal peptidase complex (SPC) which catalyzes the cleavage of N-terminal signal sequences from nascent proteins as they are translocated into the lumen of the endoplasmic reticulum. Dispensable for SPC enzymatic activity.</text>
</comment>
<dbReference type="AlphaFoldDB" id="A0A2A2LL41"/>
<dbReference type="EMBL" id="LIAE01006625">
    <property type="protein sequence ID" value="PAV86860.1"/>
    <property type="molecule type" value="Genomic_DNA"/>
</dbReference>
<dbReference type="GO" id="GO:0045047">
    <property type="term" value="P:protein targeting to ER"/>
    <property type="evidence" value="ECO:0007669"/>
    <property type="project" value="TreeGrafter"/>
</dbReference>
<dbReference type="PANTHER" id="PTHR13202">
    <property type="entry name" value="MICROSOMAL SIGNAL PEPTIDASE 12 KDA SUBUNIT"/>
    <property type="match status" value="1"/>
</dbReference>
<dbReference type="GO" id="GO:0005787">
    <property type="term" value="C:signal peptidase complex"/>
    <property type="evidence" value="ECO:0007669"/>
    <property type="project" value="InterPro"/>
</dbReference>
<feature type="transmembrane region" description="Helical" evidence="10">
    <location>
        <begin position="30"/>
        <end position="48"/>
    </location>
</feature>
<evidence type="ECO:0000256" key="3">
    <source>
        <dbReference type="ARBA" id="ARBA00017059"/>
    </source>
</evidence>
<dbReference type="Pfam" id="PF06645">
    <property type="entry name" value="SPC12"/>
    <property type="match status" value="1"/>
</dbReference>
<dbReference type="STRING" id="2018661.A0A2A2LL41"/>
<keyword evidence="7 10" id="KW-0472">Membrane</keyword>
<dbReference type="PANTHER" id="PTHR13202:SF0">
    <property type="entry name" value="SIGNAL PEPTIDASE COMPLEX SUBUNIT 1"/>
    <property type="match status" value="1"/>
</dbReference>
<keyword evidence="6 10" id="KW-1133">Transmembrane helix</keyword>
<name>A0A2A2LL41_9BILA</name>
<evidence type="ECO:0000256" key="2">
    <source>
        <dbReference type="ARBA" id="ARBA00005245"/>
    </source>
</evidence>
<keyword evidence="5" id="KW-0256">Endoplasmic reticulum</keyword>
<protein>
    <recommendedName>
        <fullName evidence="3">Signal peptidase complex subunit 1</fullName>
    </recommendedName>
    <alternativeName>
        <fullName evidence="8">Microsomal signal peptidase 12 kDa subunit</fullName>
    </alternativeName>
</protein>